<dbReference type="SMART" id="SM00965">
    <property type="entry name" value="STN"/>
    <property type="match status" value="1"/>
</dbReference>
<keyword evidence="5" id="KW-0998">Cell outer membrane</keyword>
<comment type="caution">
    <text evidence="10">The sequence shown here is derived from an EMBL/GenBank/DDBJ whole genome shotgun (WGS) entry which is preliminary data.</text>
</comment>
<evidence type="ECO:0000256" key="3">
    <source>
        <dbReference type="ARBA" id="ARBA00022729"/>
    </source>
</evidence>
<dbReference type="AlphaFoldDB" id="A0A1C0A9V0"/>
<dbReference type="Proteomes" id="UP000093514">
    <property type="component" value="Unassembled WGS sequence"/>
</dbReference>
<feature type="domain" description="Secretin/TonB short N-terminal" evidence="9">
    <location>
        <begin position="76"/>
        <end position="124"/>
    </location>
</feature>
<keyword evidence="4" id="KW-0472">Membrane</keyword>
<evidence type="ECO:0000256" key="1">
    <source>
        <dbReference type="ARBA" id="ARBA00004370"/>
    </source>
</evidence>
<keyword evidence="3" id="KW-0732">Signal</keyword>
<dbReference type="InterPro" id="IPR005644">
    <property type="entry name" value="NolW-like"/>
</dbReference>
<dbReference type="InterPro" id="IPR001775">
    <property type="entry name" value="GspD/PilQ"/>
</dbReference>
<dbReference type="EMBL" id="LWDV01000008">
    <property type="protein sequence ID" value="OCL27033.1"/>
    <property type="molecule type" value="Genomic_DNA"/>
</dbReference>
<evidence type="ECO:0000256" key="8">
    <source>
        <dbReference type="SAM" id="Coils"/>
    </source>
</evidence>
<dbReference type="Gene3D" id="3.30.1370.120">
    <property type="match status" value="1"/>
</dbReference>
<dbReference type="PROSITE" id="PS00875">
    <property type="entry name" value="T2SP_D"/>
    <property type="match status" value="1"/>
</dbReference>
<keyword evidence="2 7" id="KW-0813">Transport</keyword>
<name>A0A1C0A9V0_9FIRM</name>
<evidence type="ECO:0000256" key="7">
    <source>
        <dbReference type="RuleBase" id="RU004004"/>
    </source>
</evidence>
<dbReference type="GO" id="GO:0015627">
    <property type="term" value="C:type II protein secretion system complex"/>
    <property type="evidence" value="ECO:0007669"/>
    <property type="project" value="TreeGrafter"/>
</dbReference>
<evidence type="ECO:0000259" key="9">
    <source>
        <dbReference type="SMART" id="SM00965"/>
    </source>
</evidence>
<dbReference type="InterPro" id="IPR050810">
    <property type="entry name" value="Bact_Secretion_Sys_Channel"/>
</dbReference>
<dbReference type="InterPro" id="IPR004845">
    <property type="entry name" value="T2SS_GspD_CS"/>
</dbReference>
<keyword evidence="8" id="KW-0175">Coiled coil</keyword>
<evidence type="ECO:0000256" key="2">
    <source>
        <dbReference type="ARBA" id="ARBA00022448"/>
    </source>
</evidence>
<dbReference type="InterPro" id="IPR038591">
    <property type="entry name" value="NolW-like_sf"/>
</dbReference>
<feature type="coiled-coil region" evidence="8">
    <location>
        <begin position="427"/>
        <end position="454"/>
    </location>
</feature>
<accession>A0A1C0A9V0</accession>
<dbReference type="InterPro" id="IPR011662">
    <property type="entry name" value="Secretin/TonB_short_N"/>
</dbReference>
<evidence type="ECO:0000313" key="11">
    <source>
        <dbReference type="Proteomes" id="UP000093514"/>
    </source>
</evidence>
<keyword evidence="11" id="KW-1185">Reference proteome</keyword>
<reference evidence="10 11" key="2">
    <citation type="submission" date="2016-08" db="EMBL/GenBank/DDBJ databases">
        <title>Orenia metallireducens sp. nov. strain Z6, a Novel Metal-reducing Firmicute from the Deep Subsurface.</title>
        <authorList>
            <person name="Maxim B.I."/>
            <person name="Kenneth K."/>
            <person name="Flynn T.M."/>
            <person name="Oloughlin E.J."/>
            <person name="Locke R.A."/>
            <person name="Weber J.R."/>
            <person name="Egan S.M."/>
            <person name="Mackie R.I."/>
            <person name="Cann I.K."/>
        </authorList>
    </citation>
    <scope>NUCLEOTIDE SEQUENCE [LARGE SCALE GENOMIC DNA]</scope>
    <source>
        <strain evidence="10 11">Z6</strain>
    </source>
</reference>
<reference evidence="11" key="1">
    <citation type="submission" date="2016-07" db="EMBL/GenBank/DDBJ databases">
        <authorList>
            <person name="Florea S."/>
            <person name="Webb J.S."/>
            <person name="Jaromczyk J."/>
            <person name="Schardl C.L."/>
        </authorList>
    </citation>
    <scope>NUCLEOTIDE SEQUENCE [LARGE SCALE GENOMIC DNA]</scope>
    <source>
        <strain evidence="11">Z6</strain>
    </source>
</reference>
<dbReference type="InterPro" id="IPR004846">
    <property type="entry name" value="T2SS/T3SS_dom"/>
</dbReference>
<dbReference type="RefSeq" id="WP_068716514.1">
    <property type="nucleotide sequence ID" value="NZ_LWDV01000008.1"/>
</dbReference>
<evidence type="ECO:0000256" key="4">
    <source>
        <dbReference type="ARBA" id="ARBA00023136"/>
    </source>
</evidence>
<dbReference type="Gene3D" id="3.30.1370.130">
    <property type="match status" value="1"/>
</dbReference>
<dbReference type="PANTHER" id="PTHR30332:SF24">
    <property type="entry name" value="SECRETIN GSPD-RELATED"/>
    <property type="match status" value="1"/>
</dbReference>
<protein>
    <recommendedName>
        <fullName evidence="9">Secretin/TonB short N-terminal domain-containing protein</fullName>
    </recommendedName>
</protein>
<gene>
    <name evidence="10" type="ORF">U472_05980</name>
</gene>
<dbReference type="GO" id="GO:0009306">
    <property type="term" value="P:protein secretion"/>
    <property type="evidence" value="ECO:0007669"/>
    <property type="project" value="InterPro"/>
</dbReference>
<sequence>MNLKSMVQIIRYENFPKKEERVIKRKRINQLILILLLLFLFNFTGQASYQQEKINLNFKEMDLIEAFRILAETAEMNIATDSSIEGKITLYLDNVSFLEAMDILTKTNGLSYRIIHNTIFVAPTEKIKKNYEAKLTRVFKLKNSDPEKIKENLDHLIDDGAIKINQRTNSLIITTYESNFDQIEETIAALDYSRRQIALQVRFEEISHTGLKELGVNWELSGEGKTGDSGSSTTPNLKIGNLNFDYSISLEALETSGVANVLANPKITTIEGEEANINIGDEIPILTNKRTSEDGDEVSQEIEFKNIGIDLKITPKITDEDSIFIDLQPEITTFLEWVEINGSRYPTVSIKKVGTKVKVNNGETLAIGGLIQEKEYETMSKVPLLGDLPILGKLFSQKNFENEKRELIIFITPKIINDNELESSTEKQREKESIENNKKENISLKKELDDKEELLLVSS</sequence>
<evidence type="ECO:0000256" key="5">
    <source>
        <dbReference type="ARBA" id="ARBA00023237"/>
    </source>
</evidence>
<dbReference type="Pfam" id="PF03958">
    <property type="entry name" value="Secretin_N"/>
    <property type="match status" value="1"/>
</dbReference>
<comment type="similarity">
    <text evidence="6">Belongs to the bacterial secretin family.</text>
</comment>
<dbReference type="PANTHER" id="PTHR30332">
    <property type="entry name" value="PROBABLE GENERAL SECRETION PATHWAY PROTEIN D"/>
    <property type="match status" value="1"/>
</dbReference>
<proteinExistence type="inferred from homology"/>
<dbReference type="OrthoDB" id="9779724at2"/>
<evidence type="ECO:0000256" key="6">
    <source>
        <dbReference type="RuleBase" id="RU004003"/>
    </source>
</evidence>
<evidence type="ECO:0000313" key="10">
    <source>
        <dbReference type="EMBL" id="OCL27033.1"/>
    </source>
</evidence>
<organism evidence="10 11">
    <name type="scientific">Orenia metallireducens</name>
    <dbReference type="NCBI Taxonomy" id="1413210"/>
    <lineage>
        <taxon>Bacteria</taxon>
        <taxon>Bacillati</taxon>
        <taxon>Bacillota</taxon>
        <taxon>Clostridia</taxon>
        <taxon>Halanaerobiales</taxon>
        <taxon>Halobacteroidaceae</taxon>
        <taxon>Orenia</taxon>
    </lineage>
</organism>
<dbReference type="PRINTS" id="PR00811">
    <property type="entry name" value="BCTERIALGSPD"/>
</dbReference>
<comment type="subcellular location">
    <subcellularLocation>
        <location evidence="7">Cell outer membrane</location>
    </subcellularLocation>
    <subcellularLocation>
        <location evidence="1">Membrane</location>
    </subcellularLocation>
</comment>
<dbReference type="GO" id="GO:0009279">
    <property type="term" value="C:cell outer membrane"/>
    <property type="evidence" value="ECO:0007669"/>
    <property type="project" value="UniProtKB-SubCell"/>
</dbReference>
<dbReference type="Pfam" id="PF00263">
    <property type="entry name" value="Secretin"/>
    <property type="match status" value="1"/>
</dbReference>